<dbReference type="PANTHER" id="PTHR43133:SF8">
    <property type="entry name" value="RNA POLYMERASE SIGMA FACTOR HI_1459-RELATED"/>
    <property type="match status" value="1"/>
</dbReference>
<dbReference type="EMBL" id="PSZM01000036">
    <property type="protein sequence ID" value="PQL93125.1"/>
    <property type="molecule type" value="Genomic_DNA"/>
</dbReference>
<dbReference type="Proteomes" id="UP000238042">
    <property type="component" value="Unassembled WGS sequence"/>
</dbReference>
<organism evidence="8 9">
    <name type="scientific">Apibacter adventoris</name>
    <dbReference type="NCBI Taxonomy" id="1679466"/>
    <lineage>
        <taxon>Bacteria</taxon>
        <taxon>Pseudomonadati</taxon>
        <taxon>Bacteroidota</taxon>
        <taxon>Flavobacteriia</taxon>
        <taxon>Flavobacteriales</taxon>
        <taxon>Weeksellaceae</taxon>
        <taxon>Apibacter</taxon>
    </lineage>
</organism>
<dbReference type="Pfam" id="PF08281">
    <property type="entry name" value="Sigma70_r4_2"/>
    <property type="match status" value="1"/>
</dbReference>
<dbReference type="NCBIfam" id="TIGR02937">
    <property type="entry name" value="sigma70-ECF"/>
    <property type="match status" value="1"/>
</dbReference>
<evidence type="ECO:0000256" key="1">
    <source>
        <dbReference type="ARBA" id="ARBA00010641"/>
    </source>
</evidence>
<dbReference type="RefSeq" id="WP_105246676.1">
    <property type="nucleotide sequence ID" value="NZ_PSZM01000036.1"/>
</dbReference>
<dbReference type="InterPro" id="IPR013324">
    <property type="entry name" value="RNA_pol_sigma_r3/r4-like"/>
</dbReference>
<dbReference type="InterPro" id="IPR036388">
    <property type="entry name" value="WH-like_DNA-bd_sf"/>
</dbReference>
<keyword evidence="9" id="KW-1185">Reference proteome</keyword>
<accession>A0A2S8ADT7</accession>
<dbReference type="SUPFAM" id="SSF88659">
    <property type="entry name" value="Sigma3 and sigma4 domains of RNA polymerase sigma factors"/>
    <property type="match status" value="1"/>
</dbReference>
<dbReference type="Gene3D" id="1.10.10.10">
    <property type="entry name" value="Winged helix-like DNA-binding domain superfamily/Winged helix DNA-binding domain"/>
    <property type="match status" value="1"/>
</dbReference>
<dbReference type="GO" id="GO:0006352">
    <property type="term" value="P:DNA-templated transcription initiation"/>
    <property type="evidence" value="ECO:0007669"/>
    <property type="project" value="InterPro"/>
</dbReference>
<feature type="domain" description="RNA polymerase sigma factor 70 region 4 type 2" evidence="7">
    <location>
        <begin position="123"/>
        <end position="175"/>
    </location>
</feature>
<evidence type="ECO:0000256" key="5">
    <source>
        <dbReference type="ARBA" id="ARBA00023163"/>
    </source>
</evidence>
<evidence type="ECO:0000256" key="3">
    <source>
        <dbReference type="ARBA" id="ARBA00023082"/>
    </source>
</evidence>
<reference evidence="8 9" key="1">
    <citation type="submission" date="2018-02" db="EMBL/GenBank/DDBJ databases">
        <title>Genome sequences of Apibacter spp., gut symbionts of Asian honey bees.</title>
        <authorList>
            <person name="Kwong W.K."/>
            <person name="Steele M.I."/>
            <person name="Moran N.A."/>
        </authorList>
    </citation>
    <scope>NUCLEOTIDE SEQUENCE [LARGE SCALE GENOMIC DNA]</scope>
    <source>
        <strain evidence="9">wkB301</strain>
    </source>
</reference>
<comment type="similarity">
    <text evidence="1">Belongs to the sigma-70 factor family. ECF subfamily.</text>
</comment>
<dbReference type="GO" id="GO:0016987">
    <property type="term" value="F:sigma factor activity"/>
    <property type="evidence" value="ECO:0007669"/>
    <property type="project" value="UniProtKB-KW"/>
</dbReference>
<dbReference type="OrthoDB" id="9785675at2"/>
<sequence>MKTKSNLLQLIEQARCSKPQAQSKIVNLFWDEIKGYINSLTKDEILAEELTINTFTKVLNKLSLYNSDFDFKTWIVSIAHNTTVDCFRKRSKGFDFYIEDSYSEIKDMEPSPEQVFIEKQDSEVLERMMSKLPKNYSYLMQLRYLEGKKLKEITKETDLSLANVKVSLMRAKKLLFEMQQKDSESNNLK</sequence>
<evidence type="ECO:0000256" key="4">
    <source>
        <dbReference type="ARBA" id="ARBA00023125"/>
    </source>
</evidence>
<keyword evidence="2" id="KW-0805">Transcription regulation</keyword>
<evidence type="ECO:0000313" key="8">
    <source>
        <dbReference type="EMBL" id="PQL93125.1"/>
    </source>
</evidence>
<keyword evidence="4" id="KW-0238">DNA-binding</keyword>
<proteinExistence type="inferred from homology"/>
<dbReference type="InterPro" id="IPR014284">
    <property type="entry name" value="RNA_pol_sigma-70_dom"/>
</dbReference>
<feature type="domain" description="RNA polymerase sigma-70 region 2" evidence="6">
    <location>
        <begin position="32"/>
        <end position="92"/>
    </location>
</feature>
<name>A0A2S8ADT7_9FLAO</name>
<dbReference type="PANTHER" id="PTHR43133">
    <property type="entry name" value="RNA POLYMERASE ECF-TYPE SIGMA FACTO"/>
    <property type="match status" value="1"/>
</dbReference>
<dbReference type="InterPro" id="IPR013249">
    <property type="entry name" value="RNA_pol_sigma70_r4_t2"/>
</dbReference>
<dbReference type="AlphaFoldDB" id="A0A2S8ADT7"/>
<keyword evidence="5" id="KW-0804">Transcription</keyword>
<dbReference type="GO" id="GO:0003677">
    <property type="term" value="F:DNA binding"/>
    <property type="evidence" value="ECO:0007669"/>
    <property type="project" value="UniProtKB-KW"/>
</dbReference>
<dbReference type="InterPro" id="IPR039425">
    <property type="entry name" value="RNA_pol_sigma-70-like"/>
</dbReference>
<dbReference type="InterPro" id="IPR013325">
    <property type="entry name" value="RNA_pol_sigma_r2"/>
</dbReference>
<evidence type="ECO:0000256" key="2">
    <source>
        <dbReference type="ARBA" id="ARBA00023015"/>
    </source>
</evidence>
<protein>
    <submittedName>
        <fullName evidence="8">RNA polymerase subunit sigma-24</fullName>
    </submittedName>
</protein>
<dbReference type="Pfam" id="PF04542">
    <property type="entry name" value="Sigma70_r2"/>
    <property type="match status" value="1"/>
</dbReference>
<keyword evidence="3" id="KW-0731">Sigma factor</keyword>
<evidence type="ECO:0000259" key="6">
    <source>
        <dbReference type="Pfam" id="PF04542"/>
    </source>
</evidence>
<comment type="caution">
    <text evidence="8">The sequence shown here is derived from an EMBL/GenBank/DDBJ whole genome shotgun (WGS) entry which is preliminary data.</text>
</comment>
<dbReference type="Gene3D" id="1.10.1740.10">
    <property type="match status" value="1"/>
</dbReference>
<evidence type="ECO:0000313" key="9">
    <source>
        <dbReference type="Proteomes" id="UP000238042"/>
    </source>
</evidence>
<evidence type="ECO:0000259" key="7">
    <source>
        <dbReference type="Pfam" id="PF08281"/>
    </source>
</evidence>
<dbReference type="SUPFAM" id="SSF88946">
    <property type="entry name" value="Sigma2 domain of RNA polymerase sigma factors"/>
    <property type="match status" value="1"/>
</dbReference>
<gene>
    <name evidence="8" type="ORF">C4S77_05550</name>
</gene>
<dbReference type="InterPro" id="IPR007627">
    <property type="entry name" value="RNA_pol_sigma70_r2"/>
</dbReference>